<comment type="catalytic activity">
    <reaction evidence="7">
        <text>adenosine + H2O + H(+) = inosine + NH4(+)</text>
        <dbReference type="Rhea" id="RHEA:24408"/>
        <dbReference type="ChEBI" id="CHEBI:15377"/>
        <dbReference type="ChEBI" id="CHEBI:15378"/>
        <dbReference type="ChEBI" id="CHEBI:16335"/>
        <dbReference type="ChEBI" id="CHEBI:17596"/>
        <dbReference type="ChEBI" id="CHEBI:28938"/>
        <dbReference type="EC" id="3.5.4.4"/>
    </reaction>
    <physiologicalReaction direction="left-to-right" evidence="7">
        <dbReference type="Rhea" id="RHEA:24409"/>
    </physiologicalReaction>
</comment>
<reference evidence="12" key="1">
    <citation type="journal article" date="2019" name="Int. J. Syst. Evol. Microbiol.">
        <title>The Global Catalogue of Microorganisms (GCM) 10K type strain sequencing project: providing services to taxonomists for standard genome sequencing and annotation.</title>
        <authorList>
            <consortium name="The Broad Institute Genomics Platform"/>
            <consortium name="The Broad Institute Genome Sequencing Center for Infectious Disease"/>
            <person name="Wu L."/>
            <person name="Ma J."/>
        </authorList>
    </citation>
    <scope>NUCLEOTIDE SEQUENCE [LARGE SCALE GENOMIC DNA]</scope>
    <source>
        <strain evidence="12">CCUG 48884</strain>
    </source>
</reference>
<keyword evidence="3" id="KW-0808">Transferase</keyword>
<comment type="caution">
    <text evidence="11">The sequence shown here is derived from an EMBL/GenBank/DDBJ whole genome shotgun (WGS) entry which is preliminary data.</text>
</comment>
<proteinExistence type="inferred from homology"/>
<dbReference type="Proteomes" id="UP001597158">
    <property type="component" value="Unassembled WGS sequence"/>
</dbReference>
<evidence type="ECO:0000313" key="11">
    <source>
        <dbReference type="EMBL" id="MFD1264392.1"/>
    </source>
</evidence>
<dbReference type="InterPro" id="IPR003730">
    <property type="entry name" value="Cu_polyphenol_OxRdtase"/>
</dbReference>
<organism evidence="11 12">
    <name type="scientific">Thauera mechernichensis</name>
    <dbReference type="NCBI Taxonomy" id="82788"/>
    <lineage>
        <taxon>Bacteria</taxon>
        <taxon>Pseudomonadati</taxon>
        <taxon>Pseudomonadota</taxon>
        <taxon>Betaproteobacteria</taxon>
        <taxon>Rhodocyclales</taxon>
        <taxon>Zoogloeaceae</taxon>
        <taxon>Thauera</taxon>
    </lineage>
</organism>
<comment type="similarity">
    <text evidence="2 10">Belongs to the purine nucleoside phosphorylase YfiH/LACC1 family.</text>
</comment>
<dbReference type="InterPro" id="IPR038371">
    <property type="entry name" value="Cu_polyphenol_OxRdtase_sf"/>
</dbReference>
<dbReference type="PANTHER" id="PTHR30616">
    <property type="entry name" value="UNCHARACTERIZED PROTEIN YFIH"/>
    <property type="match status" value="1"/>
</dbReference>
<keyword evidence="12" id="KW-1185">Reference proteome</keyword>
<dbReference type="NCBIfam" id="TIGR00726">
    <property type="entry name" value="peptidoglycan editing factor PgeF"/>
    <property type="match status" value="1"/>
</dbReference>
<keyword evidence="4" id="KW-0479">Metal-binding</keyword>
<name>A0ABW3WEH0_9RHOO</name>
<keyword evidence="5" id="KW-0378">Hydrolase</keyword>
<dbReference type="InterPro" id="IPR011324">
    <property type="entry name" value="Cytotoxic_necrot_fac-like_cat"/>
</dbReference>
<evidence type="ECO:0000256" key="10">
    <source>
        <dbReference type="RuleBase" id="RU361274"/>
    </source>
</evidence>
<evidence type="ECO:0000256" key="4">
    <source>
        <dbReference type="ARBA" id="ARBA00022723"/>
    </source>
</evidence>
<sequence>MSGGHSPTVGRPLVPGLLCPDWALPKGVGALLTTCEGGVSAGDFTSFNLGAHVGDDPAAVASNRARLRAHLPSEPAWLDQVHGCTVVDAESVTGHVRADAAVSRTPGRVCAVMTADCLPVLLCDDDATVVAAVHAGWRGLAAGIVEATVAHMAVAPSSLRAWLGPAIGPGAFEVGDDVRCALADSDEEAAQAFVAGAAPGKWMADLFVLARLRLRRLGVERVDGGGACTYSSPRQFYSYRRDARTGRFASLVWLDAH</sequence>
<evidence type="ECO:0000256" key="1">
    <source>
        <dbReference type="ARBA" id="ARBA00000553"/>
    </source>
</evidence>
<dbReference type="Pfam" id="PF02578">
    <property type="entry name" value="Cu-oxidase_4"/>
    <property type="match status" value="1"/>
</dbReference>
<gene>
    <name evidence="11" type="primary">pgeF</name>
    <name evidence="11" type="ORF">ACFQ4M_12460</name>
</gene>
<comment type="catalytic activity">
    <reaction evidence="1">
        <text>inosine + phosphate = alpha-D-ribose 1-phosphate + hypoxanthine</text>
        <dbReference type="Rhea" id="RHEA:27646"/>
        <dbReference type="ChEBI" id="CHEBI:17368"/>
        <dbReference type="ChEBI" id="CHEBI:17596"/>
        <dbReference type="ChEBI" id="CHEBI:43474"/>
        <dbReference type="ChEBI" id="CHEBI:57720"/>
        <dbReference type="EC" id="2.4.2.1"/>
    </reaction>
    <physiologicalReaction direction="left-to-right" evidence="1">
        <dbReference type="Rhea" id="RHEA:27647"/>
    </physiologicalReaction>
</comment>
<dbReference type="CDD" id="cd16833">
    <property type="entry name" value="YfiH"/>
    <property type="match status" value="1"/>
</dbReference>
<evidence type="ECO:0000256" key="9">
    <source>
        <dbReference type="ARBA" id="ARBA00049893"/>
    </source>
</evidence>
<dbReference type="PANTHER" id="PTHR30616:SF2">
    <property type="entry name" value="PURINE NUCLEOSIDE PHOSPHORYLASE LACC1"/>
    <property type="match status" value="1"/>
</dbReference>
<evidence type="ECO:0000313" key="12">
    <source>
        <dbReference type="Proteomes" id="UP001597158"/>
    </source>
</evidence>
<dbReference type="EMBL" id="JBHTMC010000024">
    <property type="protein sequence ID" value="MFD1264392.1"/>
    <property type="molecule type" value="Genomic_DNA"/>
</dbReference>
<comment type="catalytic activity">
    <reaction evidence="8">
        <text>adenosine + phosphate = alpha-D-ribose 1-phosphate + adenine</text>
        <dbReference type="Rhea" id="RHEA:27642"/>
        <dbReference type="ChEBI" id="CHEBI:16335"/>
        <dbReference type="ChEBI" id="CHEBI:16708"/>
        <dbReference type="ChEBI" id="CHEBI:43474"/>
        <dbReference type="ChEBI" id="CHEBI:57720"/>
        <dbReference type="EC" id="2.4.2.1"/>
    </reaction>
    <physiologicalReaction direction="left-to-right" evidence="8">
        <dbReference type="Rhea" id="RHEA:27643"/>
    </physiologicalReaction>
</comment>
<evidence type="ECO:0000256" key="2">
    <source>
        <dbReference type="ARBA" id="ARBA00007353"/>
    </source>
</evidence>
<evidence type="ECO:0000256" key="8">
    <source>
        <dbReference type="ARBA" id="ARBA00048968"/>
    </source>
</evidence>
<comment type="catalytic activity">
    <reaction evidence="9">
        <text>S-methyl-5'-thioadenosine + phosphate = 5-(methylsulfanyl)-alpha-D-ribose 1-phosphate + adenine</text>
        <dbReference type="Rhea" id="RHEA:11852"/>
        <dbReference type="ChEBI" id="CHEBI:16708"/>
        <dbReference type="ChEBI" id="CHEBI:17509"/>
        <dbReference type="ChEBI" id="CHEBI:43474"/>
        <dbReference type="ChEBI" id="CHEBI:58533"/>
        <dbReference type="EC" id="2.4.2.28"/>
    </reaction>
    <physiologicalReaction direction="left-to-right" evidence="9">
        <dbReference type="Rhea" id="RHEA:11853"/>
    </physiologicalReaction>
</comment>
<protein>
    <recommendedName>
        <fullName evidence="10">Purine nucleoside phosphorylase</fullName>
    </recommendedName>
</protein>
<evidence type="ECO:0000256" key="6">
    <source>
        <dbReference type="ARBA" id="ARBA00022833"/>
    </source>
</evidence>
<evidence type="ECO:0000256" key="5">
    <source>
        <dbReference type="ARBA" id="ARBA00022801"/>
    </source>
</evidence>
<dbReference type="RefSeq" id="WP_277830795.1">
    <property type="nucleotide sequence ID" value="NZ_JARQZE010000002.1"/>
</dbReference>
<evidence type="ECO:0000256" key="7">
    <source>
        <dbReference type="ARBA" id="ARBA00047989"/>
    </source>
</evidence>
<dbReference type="SUPFAM" id="SSF64438">
    <property type="entry name" value="CNF1/YfiH-like putative cysteine hydrolases"/>
    <property type="match status" value="1"/>
</dbReference>
<evidence type="ECO:0000256" key="3">
    <source>
        <dbReference type="ARBA" id="ARBA00022679"/>
    </source>
</evidence>
<accession>A0ABW3WEH0</accession>
<keyword evidence="6" id="KW-0862">Zinc</keyword>
<dbReference type="Gene3D" id="3.60.140.10">
    <property type="entry name" value="CNF1/YfiH-like putative cysteine hydrolases"/>
    <property type="match status" value="1"/>
</dbReference>